<evidence type="ECO:0000256" key="4">
    <source>
        <dbReference type="ARBA" id="ARBA00022741"/>
    </source>
</evidence>
<dbReference type="CDD" id="cd03223">
    <property type="entry name" value="ABCD_peroxisomal_ALDP"/>
    <property type="match status" value="1"/>
</dbReference>
<evidence type="ECO:0000259" key="8">
    <source>
        <dbReference type="PROSITE" id="PS50893"/>
    </source>
</evidence>
<dbReference type="InterPro" id="IPR017871">
    <property type="entry name" value="ABC_transporter-like_CS"/>
</dbReference>
<dbReference type="GO" id="GO:0006635">
    <property type="term" value="P:fatty acid beta-oxidation"/>
    <property type="evidence" value="ECO:0007669"/>
    <property type="project" value="TreeGrafter"/>
</dbReference>
<name>A0A830HTY0_9CHLO</name>
<evidence type="ECO:0000313" key="10">
    <source>
        <dbReference type="Proteomes" id="UP000660262"/>
    </source>
</evidence>
<proteinExistence type="inferred from homology"/>
<organism evidence="9 10">
    <name type="scientific">Pycnococcus provasolii</name>
    <dbReference type="NCBI Taxonomy" id="41880"/>
    <lineage>
        <taxon>Eukaryota</taxon>
        <taxon>Viridiplantae</taxon>
        <taxon>Chlorophyta</taxon>
        <taxon>Pseudoscourfieldiophyceae</taxon>
        <taxon>Pseudoscourfieldiales</taxon>
        <taxon>Pycnococcaceae</taxon>
        <taxon>Pycnococcus</taxon>
    </lineage>
</organism>
<dbReference type="PROSITE" id="PS00211">
    <property type="entry name" value="ABC_TRANSPORTER_1"/>
    <property type="match status" value="1"/>
</dbReference>
<evidence type="ECO:0000256" key="5">
    <source>
        <dbReference type="ARBA" id="ARBA00022840"/>
    </source>
</evidence>
<dbReference type="OrthoDB" id="422637at2759"/>
<dbReference type="InterPro" id="IPR003439">
    <property type="entry name" value="ABC_transporter-like_ATP-bd"/>
</dbReference>
<reference evidence="9" key="1">
    <citation type="submission" date="2020-10" db="EMBL/GenBank/DDBJ databases">
        <title>Unveiling of a novel bifunctional photoreceptor, Dualchrome1, isolated from a cosmopolitan green alga.</title>
        <authorList>
            <person name="Suzuki S."/>
            <person name="Kawachi M."/>
        </authorList>
    </citation>
    <scope>NUCLEOTIDE SEQUENCE</scope>
    <source>
        <strain evidence="9">NIES 2893</strain>
    </source>
</reference>
<keyword evidence="3" id="KW-0812">Transmembrane</keyword>
<dbReference type="InterPro" id="IPR011527">
    <property type="entry name" value="ABC1_TM_dom"/>
</dbReference>
<dbReference type="AlphaFoldDB" id="A0A830HTY0"/>
<sequence>MSLRTTAQMPRLLTRAEWLSITREVLASYAKDKRTLVTLALSLGGVTALALSRAADSAARGGDGLTDVIRAEARAKKESSKTANSAVSRRSSAKSAKSDATLVARLRIILPIIVPSATSTEACLLYTQTATLICRSLLSLRISELKGRGLKSVLNRSWKEFSTAMVDFFFTSVAASFVNSTLKYLANTISVRFRERLTKHTHARYANAQNLSFYKAAVLRVGDLDNADARICDDLSLFCDTASDLFGRTFKPALDVVLSTHRMGQNMGYTGLAILYSYFALSGVVIKAVSPPFSKYIAHLQKLEGTFRRNHSRLITHAEEVAFLNGADRERKILDDSLLTVTRAQGTYFWMQFKQGIFDQFVTKYFASQVGWPVVAVPFLMSTSNDATEVASKYRESDSLITEASAAVGDLMLVYKKLQRLNGYASRVVELLEAVKKGSDAQDTKVPSTEISEDGAIEFRDLTVYSPDRRLLLDHLNLRIPKGRHLLVTGPNGAGKTSLFRVLRGLWAQTDGQLFVPKEASERGMLYVPQRPYLVTGTLRDQVTYPQHYRKASREVDARVHACLEKVRLTKLCDASATEDPFGLSSYHHDWNDVLSGGEKQRVGFARLLYHSPAYAVLDEATAAINPDEESKLYEMVLENDTTVFSIAHRLELRKFHKAELHFVGDGSGSFEIRELR</sequence>
<dbReference type="PANTHER" id="PTHR11384">
    <property type="entry name" value="ATP-BINDING CASSETTE, SUB-FAMILY D MEMBER"/>
    <property type="match status" value="1"/>
</dbReference>
<dbReference type="PROSITE" id="PS50893">
    <property type="entry name" value="ABC_TRANSPORTER_2"/>
    <property type="match status" value="1"/>
</dbReference>
<comment type="caution">
    <text evidence="9">The sequence shown here is derived from an EMBL/GenBank/DDBJ whole genome shotgun (WGS) entry which is preliminary data.</text>
</comment>
<keyword evidence="7" id="KW-0472">Membrane</keyword>
<dbReference type="GO" id="GO:0005324">
    <property type="term" value="F:long-chain fatty acid transmembrane transporter activity"/>
    <property type="evidence" value="ECO:0007669"/>
    <property type="project" value="TreeGrafter"/>
</dbReference>
<dbReference type="GO" id="GO:0005778">
    <property type="term" value="C:peroxisomal membrane"/>
    <property type="evidence" value="ECO:0007669"/>
    <property type="project" value="TreeGrafter"/>
</dbReference>
<dbReference type="GO" id="GO:0015910">
    <property type="term" value="P:long-chain fatty acid import into peroxisome"/>
    <property type="evidence" value="ECO:0007669"/>
    <property type="project" value="TreeGrafter"/>
</dbReference>
<dbReference type="InterPro" id="IPR050835">
    <property type="entry name" value="ABC_transporter_sub-D"/>
</dbReference>
<dbReference type="GO" id="GO:0005524">
    <property type="term" value="F:ATP binding"/>
    <property type="evidence" value="ECO:0007669"/>
    <property type="project" value="UniProtKB-KW"/>
</dbReference>
<keyword evidence="6" id="KW-1133">Transmembrane helix</keyword>
<evidence type="ECO:0000256" key="3">
    <source>
        <dbReference type="ARBA" id="ARBA00022692"/>
    </source>
</evidence>
<dbReference type="Proteomes" id="UP000660262">
    <property type="component" value="Unassembled WGS sequence"/>
</dbReference>
<evidence type="ECO:0000256" key="7">
    <source>
        <dbReference type="ARBA" id="ARBA00023136"/>
    </source>
</evidence>
<dbReference type="PANTHER" id="PTHR11384:SF67">
    <property type="entry name" value="ATP-BINDING CASSETTE SUB-FAMILY D MEMBER 1"/>
    <property type="match status" value="1"/>
</dbReference>
<keyword evidence="5" id="KW-0067">ATP-binding</keyword>
<dbReference type="GO" id="GO:0140359">
    <property type="term" value="F:ABC-type transporter activity"/>
    <property type="evidence" value="ECO:0007669"/>
    <property type="project" value="InterPro"/>
</dbReference>
<accession>A0A830HTY0</accession>
<dbReference type="Pfam" id="PF00005">
    <property type="entry name" value="ABC_tran"/>
    <property type="match status" value="1"/>
</dbReference>
<evidence type="ECO:0000256" key="6">
    <source>
        <dbReference type="ARBA" id="ARBA00022989"/>
    </source>
</evidence>
<dbReference type="SUPFAM" id="SSF90123">
    <property type="entry name" value="ABC transporter transmembrane region"/>
    <property type="match status" value="1"/>
</dbReference>
<dbReference type="EMBL" id="BNJQ01000024">
    <property type="protein sequence ID" value="GHP09210.1"/>
    <property type="molecule type" value="Genomic_DNA"/>
</dbReference>
<feature type="domain" description="ABC transporter" evidence="8">
    <location>
        <begin position="457"/>
        <end position="676"/>
    </location>
</feature>
<dbReference type="Gene3D" id="3.40.50.300">
    <property type="entry name" value="P-loop containing nucleotide triphosphate hydrolases"/>
    <property type="match status" value="1"/>
</dbReference>
<evidence type="ECO:0000313" key="9">
    <source>
        <dbReference type="EMBL" id="GHP09210.1"/>
    </source>
</evidence>
<dbReference type="GO" id="GO:0007031">
    <property type="term" value="P:peroxisome organization"/>
    <property type="evidence" value="ECO:0007669"/>
    <property type="project" value="TreeGrafter"/>
</dbReference>
<gene>
    <name evidence="9" type="ORF">PPROV_000794700</name>
</gene>
<protein>
    <recommendedName>
        <fullName evidence="8">ABC transporter domain-containing protein</fullName>
    </recommendedName>
</protein>
<comment type="similarity">
    <text evidence="1">Belongs to the ABC transporter superfamily. ABCD family. Peroxisomal fatty acyl CoA transporter (TC 3.A.1.203) subfamily.</text>
</comment>
<keyword evidence="10" id="KW-1185">Reference proteome</keyword>
<keyword evidence="4" id="KW-0547">Nucleotide-binding</keyword>
<evidence type="ECO:0000256" key="2">
    <source>
        <dbReference type="ARBA" id="ARBA00022448"/>
    </source>
</evidence>
<dbReference type="Pfam" id="PF06472">
    <property type="entry name" value="ABC_membrane_2"/>
    <property type="match status" value="1"/>
</dbReference>
<dbReference type="SUPFAM" id="SSF52540">
    <property type="entry name" value="P-loop containing nucleoside triphosphate hydrolases"/>
    <property type="match status" value="1"/>
</dbReference>
<dbReference type="InterPro" id="IPR036640">
    <property type="entry name" value="ABC1_TM_sf"/>
</dbReference>
<keyword evidence="2" id="KW-0813">Transport</keyword>
<evidence type="ECO:0000256" key="1">
    <source>
        <dbReference type="ARBA" id="ARBA00008575"/>
    </source>
</evidence>
<dbReference type="GO" id="GO:0016887">
    <property type="term" value="F:ATP hydrolysis activity"/>
    <property type="evidence" value="ECO:0007669"/>
    <property type="project" value="InterPro"/>
</dbReference>
<dbReference type="InterPro" id="IPR027417">
    <property type="entry name" value="P-loop_NTPase"/>
</dbReference>
<dbReference type="SMART" id="SM00382">
    <property type="entry name" value="AAA"/>
    <property type="match status" value="1"/>
</dbReference>
<dbReference type="GO" id="GO:0042760">
    <property type="term" value="P:very long-chain fatty acid catabolic process"/>
    <property type="evidence" value="ECO:0007669"/>
    <property type="project" value="TreeGrafter"/>
</dbReference>
<dbReference type="InterPro" id="IPR003593">
    <property type="entry name" value="AAA+_ATPase"/>
</dbReference>